<dbReference type="InterPro" id="IPR003018">
    <property type="entry name" value="GAF"/>
</dbReference>
<keyword evidence="1" id="KW-0547">Nucleotide-binding</keyword>
<dbReference type="InterPro" id="IPR029016">
    <property type="entry name" value="GAF-like_dom_sf"/>
</dbReference>
<dbReference type="SUPFAM" id="SSF52540">
    <property type="entry name" value="P-loop containing nucleoside triphosphate hydrolases"/>
    <property type="match status" value="1"/>
</dbReference>
<dbReference type="AlphaFoldDB" id="A0A0F9SC77"/>
<evidence type="ECO:0000256" key="5">
    <source>
        <dbReference type="ARBA" id="ARBA00023163"/>
    </source>
</evidence>
<dbReference type="Pfam" id="PF01590">
    <property type="entry name" value="GAF"/>
    <property type="match status" value="1"/>
</dbReference>
<keyword evidence="2" id="KW-0067">ATP-binding</keyword>
<dbReference type="InterPro" id="IPR009057">
    <property type="entry name" value="Homeodomain-like_sf"/>
</dbReference>
<dbReference type="InterPro" id="IPR002197">
    <property type="entry name" value="HTH_Fis"/>
</dbReference>
<sequence length="523" mass="58246">MANSTNVTPSTATSRHPNELDALYRISGMLAIGAGQQRSTLAEILDVLDSELGMRRGTIMLLSPDEQELRIEVAHDLADGRRRNIRYAAGEGITGQVIRTGRPAVVPKISQEPAFLDHLHERRKSSEEISYICVPIAVGNEAIGALSIDRVFDEAVSLDEDVRVLSIIASMIANDVKARQALATEREALEEENLRLRHQLADTFRPENIIGNSKTMREVYRAIHQVAPTDTTVLIRGESGTGKELVAHAIHYSSPRANGPFVKVNCAALSESLMESELFGHEKGAFTSAIETRRGRIEEAEGGTLFLDEIGEFSLPTQVKLLGVLQDRQYERVGSSKTFKANVRIITATNRDLEKALTDKEFRQDLYYRINVFPILLPPLRDRKDDLLLLADCFVERYRQRMSKDVRRISTPAINMMVAYHWPGNVRELENCIERAVLLSTDGVIHGHHLPPTLQTSDASDTIGEGTLADRVAMVEREIIVDALKRANGNTAAASRDLQTTGRILRYRIQQLGIDPKGFARTR</sequence>
<dbReference type="Gene3D" id="3.40.50.300">
    <property type="entry name" value="P-loop containing nucleotide triphosphate hydrolases"/>
    <property type="match status" value="1"/>
</dbReference>
<dbReference type="InterPro" id="IPR058031">
    <property type="entry name" value="AAA_lid_NorR"/>
</dbReference>
<keyword evidence="5" id="KW-0804">Transcription</keyword>
<dbReference type="GO" id="GO:0006355">
    <property type="term" value="P:regulation of DNA-templated transcription"/>
    <property type="evidence" value="ECO:0007669"/>
    <property type="project" value="InterPro"/>
</dbReference>
<evidence type="ECO:0000313" key="8">
    <source>
        <dbReference type="EMBL" id="KKN66470.1"/>
    </source>
</evidence>
<protein>
    <recommendedName>
        <fullName evidence="7">Sigma-54 factor interaction domain-containing protein</fullName>
    </recommendedName>
</protein>
<dbReference type="InterPro" id="IPR003593">
    <property type="entry name" value="AAA+_ATPase"/>
</dbReference>
<dbReference type="CDD" id="cd00009">
    <property type="entry name" value="AAA"/>
    <property type="match status" value="1"/>
</dbReference>
<dbReference type="EMBL" id="LAZR01000500">
    <property type="protein sequence ID" value="KKN66470.1"/>
    <property type="molecule type" value="Genomic_DNA"/>
</dbReference>
<dbReference type="InterPro" id="IPR025943">
    <property type="entry name" value="Sigma_54_int_dom_ATP-bd_2"/>
</dbReference>
<dbReference type="FunFam" id="3.40.50.300:FF:000006">
    <property type="entry name" value="DNA-binding transcriptional regulator NtrC"/>
    <property type="match status" value="1"/>
</dbReference>
<dbReference type="Pfam" id="PF02954">
    <property type="entry name" value="HTH_8"/>
    <property type="match status" value="1"/>
</dbReference>
<dbReference type="Pfam" id="PF25601">
    <property type="entry name" value="AAA_lid_14"/>
    <property type="match status" value="1"/>
</dbReference>
<evidence type="ECO:0000256" key="3">
    <source>
        <dbReference type="ARBA" id="ARBA00023015"/>
    </source>
</evidence>
<accession>A0A0F9SC77</accession>
<name>A0A0F9SC77_9ZZZZ</name>
<dbReference type="PROSITE" id="PS00676">
    <property type="entry name" value="SIGMA54_INTERACT_2"/>
    <property type="match status" value="1"/>
</dbReference>
<dbReference type="Gene3D" id="3.30.450.40">
    <property type="match status" value="1"/>
</dbReference>
<organism evidence="8">
    <name type="scientific">marine sediment metagenome</name>
    <dbReference type="NCBI Taxonomy" id="412755"/>
    <lineage>
        <taxon>unclassified sequences</taxon>
        <taxon>metagenomes</taxon>
        <taxon>ecological metagenomes</taxon>
    </lineage>
</organism>
<dbReference type="SMART" id="SM00065">
    <property type="entry name" value="GAF"/>
    <property type="match status" value="1"/>
</dbReference>
<reference evidence="8" key="1">
    <citation type="journal article" date="2015" name="Nature">
        <title>Complex archaea that bridge the gap between prokaryotes and eukaryotes.</title>
        <authorList>
            <person name="Spang A."/>
            <person name="Saw J.H."/>
            <person name="Jorgensen S.L."/>
            <person name="Zaremba-Niedzwiedzka K."/>
            <person name="Martijn J."/>
            <person name="Lind A.E."/>
            <person name="van Eijk R."/>
            <person name="Schleper C."/>
            <person name="Guy L."/>
            <person name="Ettema T.J."/>
        </authorList>
    </citation>
    <scope>NUCLEOTIDE SEQUENCE</scope>
</reference>
<dbReference type="InterPro" id="IPR025662">
    <property type="entry name" value="Sigma_54_int_dom_ATP-bd_1"/>
</dbReference>
<evidence type="ECO:0000256" key="6">
    <source>
        <dbReference type="SAM" id="Coils"/>
    </source>
</evidence>
<dbReference type="PRINTS" id="PR01590">
    <property type="entry name" value="HTHFIS"/>
</dbReference>
<dbReference type="InterPro" id="IPR002078">
    <property type="entry name" value="Sigma_54_int"/>
</dbReference>
<dbReference type="Gene3D" id="1.10.10.60">
    <property type="entry name" value="Homeodomain-like"/>
    <property type="match status" value="1"/>
</dbReference>
<dbReference type="GO" id="GO:0005524">
    <property type="term" value="F:ATP binding"/>
    <property type="evidence" value="ECO:0007669"/>
    <property type="project" value="UniProtKB-KW"/>
</dbReference>
<dbReference type="InterPro" id="IPR027417">
    <property type="entry name" value="P-loop_NTPase"/>
</dbReference>
<dbReference type="PANTHER" id="PTHR32071:SF113">
    <property type="entry name" value="ALGINATE BIOSYNTHESIS TRANSCRIPTIONAL REGULATORY PROTEIN ALGB"/>
    <property type="match status" value="1"/>
</dbReference>
<dbReference type="PROSITE" id="PS50045">
    <property type="entry name" value="SIGMA54_INTERACT_4"/>
    <property type="match status" value="1"/>
</dbReference>
<dbReference type="PROSITE" id="PS00675">
    <property type="entry name" value="SIGMA54_INTERACT_1"/>
    <property type="match status" value="1"/>
</dbReference>
<dbReference type="PROSITE" id="PS00688">
    <property type="entry name" value="SIGMA54_INTERACT_3"/>
    <property type="match status" value="1"/>
</dbReference>
<dbReference type="Gene3D" id="1.10.8.60">
    <property type="match status" value="1"/>
</dbReference>
<keyword evidence="4" id="KW-0238">DNA-binding</keyword>
<evidence type="ECO:0000256" key="4">
    <source>
        <dbReference type="ARBA" id="ARBA00023125"/>
    </source>
</evidence>
<keyword evidence="3" id="KW-0805">Transcription regulation</keyword>
<dbReference type="SUPFAM" id="SSF55781">
    <property type="entry name" value="GAF domain-like"/>
    <property type="match status" value="1"/>
</dbReference>
<dbReference type="InterPro" id="IPR025944">
    <property type="entry name" value="Sigma_54_int_dom_CS"/>
</dbReference>
<feature type="coiled-coil region" evidence="6">
    <location>
        <begin position="172"/>
        <end position="199"/>
    </location>
</feature>
<dbReference type="Pfam" id="PF00158">
    <property type="entry name" value="Sigma54_activat"/>
    <property type="match status" value="1"/>
</dbReference>
<dbReference type="SUPFAM" id="SSF46689">
    <property type="entry name" value="Homeodomain-like"/>
    <property type="match status" value="1"/>
</dbReference>
<comment type="caution">
    <text evidence="8">The sequence shown here is derived from an EMBL/GenBank/DDBJ whole genome shotgun (WGS) entry which is preliminary data.</text>
</comment>
<evidence type="ECO:0000256" key="2">
    <source>
        <dbReference type="ARBA" id="ARBA00022840"/>
    </source>
</evidence>
<dbReference type="PANTHER" id="PTHR32071">
    <property type="entry name" value="TRANSCRIPTIONAL REGULATORY PROTEIN"/>
    <property type="match status" value="1"/>
</dbReference>
<evidence type="ECO:0000259" key="7">
    <source>
        <dbReference type="PROSITE" id="PS50045"/>
    </source>
</evidence>
<dbReference type="SMART" id="SM00382">
    <property type="entry name" value="AAA"/>
    <property type="match status" value="1"/>
</dbReference>
<dbReference type="GO" id="GO:0043565">
    <property type="term" value="F:sequence-specific DNA binding"/>
    <property type="evidence" value="ECO:0007669"/>
    <property type="project" value="InterPro"/>
</dbReference>
<proteinExistence type="predicted"/>
<gene>
    <name evidence="8" type="ORF">LCGC14_0471280</name>
</gene>
<feature type="domain" description="Sigma-54 factor interaction" evidence="7">
    <location>
        <begin position="209"/>
        <end position="438"/>
    </location>
</feature>
<keyword evidence="6" id="KW-0175">Coiled coil</keyword>
<evidence type="ECO:0000256" key="1">
    <source>
        <dbReference type="ARBA" id="ARBA00022741"/>
    </source>
</evidence>